<dbReference type="AlphaFoldDB" id="A0A9D4K7V9"/>
<gene>
    <name evidence="2" type="ORF">DPMN_107910</name>
</gene>
<dbReference type="Proteomes" id="UP000828390">
    <property type="component" value="Unassembled WGS sequence"/>
</dbReference>
<dbReference type="EMBL" id="JAIWYP010000004">
    <property type="protein sequence ID" value="KAH3834580.1"/>
    <property type="molecule type" value="Genomic_DNA"/>
</dbReference>
<proteinExistence type="predicted"/>
<keyword evidence="3" id="KW-1185">Reference proteome</keyword>
<name>A0A9D4K7V9_DREPO</name>
<evidence type="ECO:0000256" key="1">
    <source>
        <dbReference type="SAM" id="MobiDB-lite"/>
    </source>
</evidence>
<evidence type="ECO:0000313" key="3">
    <source>
        <dbReference type="Proteomes" id="UP000828390"/>
    </source>
</evidence>
<protein>
    <submittedName>
        <fullName evidence="2">Uncharacterized protein</fullName>
    </submittedName>
</protein>
<sequence>MEDDNTLPFKKRRKLAFSPNSCCFCNKTFQGNRTILNPKKFNSLLTINKTRSDEFSVNIFAYESEISDGEITVSYHKACRAKLMHPFYSSASEKVKEGTPPHVEETPNKFTRSKKDDIFNW</sequence>
<comment type="caution">
    <text evidence="2">The sequence shown here is derived from an EMBL/GenBank/DDBJ whole genome shotgun (WGS) entry which is preliminary data.</text>
</comment>
<feature type="region of interest" description="Disordered" evidence="1">
    <location>
        <begin position="93"/>
        <end position="121"/>
    </location>
</feature>
<organism evidence="2 3">
    <name type="scientific">Dreissena polymorpha</name>
    <name type="common">Zebra mussel</name>
    <name type="synonym">Mytilus polymorpha</name>
    <dbReference type="NCBI Taxonomy" id="45954"/>
    <lineage>
        <taxon>Eukaryota</taxon>
        <taxon>Metazoa</taxon>
        <taxon>Spiralia</taxon>
        <taxon>Lophotrochozoa</taxon>
        <taxon>Mollusca</taxon>
        <taxon>Bivalvia</taxon>
        <taxon>Autobranchia</taxon>
        <taxon>Heteroconchia</taxon>
        <taxon>Euheterodonta</taxon>
        <taxon>Imparidentia</taxon>
        <taxon>Neoheterodontei</taxon>
        <taxon>Myida</taxon>
        <taxon>Dreissenoidea</taxon>
        <taxon>Dreissenidae</taxon>
        <taxon>Dreissena</taxon>
    </lineage>
</organism>
<reference evidence="2" key="1">
    <citation type="journal article" date="2019" name="bioRxiv">
        <title>The Genome of the Zebra Mussel, Dreissena polymorpha: A Resource for Invasive Species Research.</title>
        <authorList>
            <person name="McCartney M.A."/>
            <person name="Auch B."/>
            <person name="Kono T."/>
            <person name="Mallez S."/>
            <person name="Zhang Y."/>
            <person name="Obille A."/>
            <person name="Becker A."/>
            <person name="Abrahante J.E."/>
            <person name="Garbe J."/>
            <person name="Badalamenti J.P."/>
            <person name="Herman A."/>
            <person name="Mangelson H."/>
            <person name="Liachko I."/>
            <person name="Sullivan S."/>
            <person name="Sone E.D."/>
            <person name="Koren S."/>
            <person name="Silverstein K.A.T."/>
            <person name="Beckman K.B."/>
            <person name="Gohl D.M."/>
        </authorList>
    </citation>
    <scope>NUCLEOTIDE SEQUENCE</scope>
    <source>
        <strain evidence="2">Duluth1</strain>
        <tissue evidence="2">Whole animal</tissue>
    </source>
</reference>
<evidence type="ECO:0000313" key="2">
    <source>
        <dbReference type="EMBL" id="KAH3834580.1"/>
    </source>
</evidence>
<reference evidence="2" key="2">
    <citation type="submission" date="2020-11" db="EMBL/GenBank/DDBJ databases">
        <authorList>
            <person name="McCartney M.A."/>
            <person name="Auch B."/>
            <person name="Kono T."/>
            <person name="Mallez S."/>
            <person name="Becker A."/>
            <person name="Gohl D.M."/>
            <person name="Silverstein K.A.T."/>
            <person name="Koren S."/>
            <person name="Bechman K.B."/>
            <person name="Herman A."/>
            <person name="Abrahante J.E."/>
            <person name="Garbe J."/>
        </authorList>
    </citation>
    <scope>NUCLEOTIDE SEQUENCE</scope>
    <source>
        <strain evidence="2">Duluth1</strain>
        <tissue evidence="2">Whole animal</tissue>
    </source>
</reference>
<accession>A0A9D4K7V9</accession>